<dbReference type="Proteomes" id="UP000226031">
    <property type="component" value="Unassembled WGS sequence"/>
</dbReference>
<dbReference type="AlphaFoldDB" id="A0A2B7ZU43"/>
<accession>A0A2B7ZU43</accession>
<reference evidence="1 2" key="1">
    <citation type="submission" date="2017-10" db="EMBL/GenBank/DDBJ databases">
        <title>Comparative genomics in systemic dimorphic fungi from Ajellomycetaceae.</title>
        <authorList>
            <person name="Munoz J.F."/>
            <person name="Mcewen J.G."/>
            <person name="Clay O.K."/>
            <person name="Cuomo C.A."/>
        </authorList>
    </citation>
    <scope>NUCLEOTIDE SEQUENCE [LARGE SCALE GENOMIC DNA]</scope>
    <source>
        <strain evidence="1 2">UAMH4076</strain>
    </source>
</reference>
<evidence type="ECO:0000313" key="1">
    <source>
        <dbReference type="EMBL" id="PGH36728.1"/>
    </source>
</evidence>
<evidence type="ECO:0000313" key="2">
    <source>
        <dbReference type="Proteomes" id="UP000226031"/>
    </source>
</evidence>
<keyword evidence="2" id="KW-1185">Reference proteome</keyword>
<dbReference type="EMBL" id="PDND01000004">
    <property type="protein sequence ID" value="PGH36728.1"/>
    <property type="molecule type" value="Genomic_DNA"/>
</dbReference>
<comment type="caution">
    <text evidence="1">The sequence shown here is derived from an EMBL/GenBank/DDBJ whole genome shotgun (WGS) entry which is preliminary data.</text>
</comment>
<name>A0A2B7ZU43_9EURO</name>
<gene>
    <name evidence="1" type="ORF">GX50_00388</name>
</gene>
<sequence>MLTPDALALTSNIRQESEHFQIFSIWSYRYAAYCISDLNIPELARIYQACEIDKSEQTSSQIINQENVQFNALYARLPFEIKLTISEYLTGRKLDRTETVNNIQSYWRNRLFAECGQHVLFDAHEIYSTDSASSHSHSLD</sequence>
<proteinExistence type="predicted"/>
<organism evidence="1 2">
    <name type="scientific">[Emmonsia] crescens</name>
    <dbReference type="NCBI Taxonomy" id="73230"/>
    <lineage>
        <taxon>Eukaryota</taxon>
        <taxon>Fungi</taxon>
        <taxon>Dikarya</taxon>
        <taxon>Ascomycota</taxon>
        <taxon>Pezizomycotina</taxon>
        <taxon>Eurotiomycetes</taxon>
        <taxon>Eurotiomycetidae</taxon>
        <taxon>Onygenales</taxon>
        <taxon>Ajellomycetaceae</taxon>
        <taxon>Emergomyces</taxon>
    </lineage>
</organism>
<protein>
    <submittedName>
        <fullName evidence="1">Uncharacterized protein</fullName>
    </submittedName>
</protein>